<organism evidence="2 3">
    <name type="scientific">Ascobolus immersus RN42</name>
    <dbReference type="NCBI Taxonomy" id="1160509"/>
    <lineage>
        <taxon>Eukaryota</taxon>
        <taxon>Fungi</taxon>
        <taxon>Dikarya</taxon>
        <taxon>Ascomycota</taxon>
        <taxon>Pezizomycotina</taxon>
        <taxon>Pezizomycetes</taxon>
        <taxon>Pezizales</taxon>
        <taxon>Ascobolaceae</taxon>
        <taxon>Ascobolus</taxon>
    </lineage>
</organism>
<feature type="compositionally biased region" description="Polar residues" evidence="1">
    <location>
        <begin position="31"/>
        <end position="40"/>
    </location>
</feature>
<protein>
    <submittedName>
        <fullName evidence="2">Uncharacterized protein</fullName>
    </submittedName>
</protein>
<gene>
    <name evidence="2" type="ORF">BJ508DRAFT_310558</name>
</gene>
<dbReference type="Proteomes" id="UP000275078">
    <property type="component" value="Unassembled WGS sequence"/>
</dbReference>
<name>A0A3N4HYJ8_ASCIM</name>
<evidence type="ECO:0000313" key="2">
    <source>
        <dbReference type="EMBL" id="RPA77041.1"/>
    </source>
</evidence>
<dbReference type="EMBL" id="ML119733">
    <property type="protein sequence ID" value="RPA77041.1"/>
    <property type="molecule type" value="Genomic_DNA"/>
</dbReference>
<feature type="region of interest" description="Disordered" evidence="1">
    <location>
        <begin position="1"/>
        <end position="40"/>
    </location>
</feature>
<keyword evidence="3" id="KW-1185">Reference proteome</keyword>
<evidence type="ECO:0000256" key="1">
    <source>
        <dbReference type="SAM" id="MobiDB-lite"/>
    </source>
</evidence>
<evidence type="ECO:0000313" key="3">
    <source>
        <dbReference type="Proteomes" id="UP000275078"/>
    </source>
</evidence>
<feature type="compositionally biased region" description="Acidic residues" evidence="1">
    <location>
        <begin position="1"/>
        <end position="11"/>
    </location>
</feature>
<dbReference type="AlphaFoldDB" id="A0A3N4HYJ8"/>
<proteinExistence type="predicted"/>
<accession>A0A3N4HYJ8</accession>
<sequence length="207" mass="24285">MHEGAVDEGSELDGHWHDVPHMLGPTHEVYTPTQEKNGTSTMVPHRFEESSHRHFTLGLTSSIKLTGTIHEEYTPCNQGKQFPTSTTLLKLQRDWQELARRVHELASHWHDVSHLMRTTYEDYSRYPGNPTRDRTRFEKFEHEEDVDVQAELPRKQHGVPPHLTYLYKPARRYEQTITFDCHCHHSALMYDRSVSAERFFSSTTFPK</sequence>
<reference evidence="2 3" key="1">
    <citation type="journal article" date="2018" name="Nat. Ecol. Evol.">
        <title>Pezizomycetes genomes reveal the molecular basis of ectomycorrhizal truffle lifestyle.</title>
        <authorList>
            <person name="Murat C."/>
            <person name="Payen T."/>
            <person name="Noel B."/>
            <person name="Kuo A."/>
            <person name="Morin E."/>
            <person name="Chen J."/>
            <person name="Kohler A."/>
            <person name="Krizsan K."/>
            <person name="Balestrini R."/>
            <person name="Da Silva C."/>
            <person name="Montanini B."/>
            <person name="Hainaut M."/>
            <person name="Levati E."/>
            <person name="Barry K.W."/>
            <person name="Belfiori B."/>
            <person name="Cichocki N."/>
            <person name="Clum A."/>
            <person name="Dockter R.B."/>
            <person name="Fauchery L."/>
            <person name="Guy J."/>
            <person name="Iotti M."/>
            <person name="Le Tacon F."/>
            <person name="Lindquist E.A."/>
            <person name="Lipzen A."/>
            <person name="Malagnac F."/>
            <person name="Mello A."/>
            <person name="Molinier V."/>
            <person name="Miyauchi S."/>
            <person name="Poulain J."/>
            <person name="Riccioni C."/>
            <person name="Rubini A."/>
            <person name="Sitrit Y."/>
            <person name="Splivallo R."/>
            <person name="Traeger S."/>
            <person name="Wang M."/>
            <person name="Zifcakova L."/>
            <person name="Wipf D."/>
            <person name="Zambonelli A."/>
            <person name="Paolocci F."/>
            <person name="Nowrousian M."/>
            <person name="Ottonello S."/>
            <person name="Baldrian P."/>
            <person name="Spatafora J.W."/>
            <person name="Henrissat B."/>
            <person name="Nagy L.G."/>
            <person name="Aury J.M."/>
            <person name="Wincker P."/>
            <person name="Grigoriev I.V."/>
            <person name="Bonfante P."/>
            <person name="Martin F.M."/>
        </authorList>
    </citation>
    <scope>NUCLEOTIDE SEQUENCE [LARGE SCALE GENOMIC DNA]</scope>
    <source>
        <strain evidence="2 3">RN42</strain>
    </source>
</reference>